<dbReference type="PRINTS" id="PR00455">
    <property type="entry name" value="HTHTETR"/>
</dbReference>
<dbReference type="InterPro" id="IPR041612">
    <property type="entry name" value="YfiR_C"/>
</dbReference>
<keyword evidence="3" id="KW-0804">Transcription</keyword>
<dbReference type="InterPro" id="IPR009057">
    <property type="entry name" value="Homeodomain-like_sf"/>
</dbReference>
<evidence type="ECO:0000259" key="5">
    <source>
        <dbReference type="PROSITE" id="PS50977"/>
    </source>
</evidence>
<dbReference type="InterPro" id="IPR023772">
    <property type="entry name" value="DNA-bd_HTH_TetR-type_CS"/>
</dbReference>
<dbReference type="Pfam" id="PF00440">
    <property type="entry name" value="TetR_N"/>
    <property type="match status" value="1"/>
</dbReference>
<dbReference type="EMBL" id="FMUR01000017">
    <property type="protein sequence ID" value="SCY44470.1"/>
    <property type="molecule type" value="Genomic_DNA"/>
</dbReference>
<sequence>MGEKSEIKKKYILDKARTVFSENGFKSVTMKDIVDACEISRGGLYLYFSSTDELFLSVLSSETEEDDEETITAALTGTATAGDMLALFLKEQKKEILRKKNNLTVATYEYFFANKLAPKDNPLKDQFDTAVRIIERLIENGIESGEFYCENPLGCARNLMYVVEGLKITSKTVGISEEAIDKELMYVLEGLVPDELNINDD</sequence>
<accession>A0A1G5G010</accession>
<dbReference type="PANTHER" id="PTHR47506:SF6">
    <property type="entry name" value="HTH-TYPE TRANSCRIPTIONAL REPRESSOR NEMR"/>
    <property type="match status" value="1"/>
</dbReference>
<dbReference type="SUPFAM" id="SSF46689">
    <property type="entry name" value="Homeodomain-like"/>
    <property type="match status" value="1"/>
</dbReference>
<dbReference type="RefSeq" id="WP_074463061.1">
    <property type="nucleotide sequence ID" value="NZ_FMUR01000017.1"/>
</dbReference>
<evidence type="ECO:0000313" key="6">
    <source>
        <dbReference type="EMBL" id="SCY44470.1"/>
    </source>
</evidence>
<dbReference type="Proteomes" id="UP000183047">
    <property type="component" value="Unassembled WGS sequence"/>
</dbReference>
<dbReference type="Gene3D" id="1.10.357.10">
    <property type="entry name" value="Tetracycline Repressor, domain 2"/>
    <property type="match status" value="1"/>
</dbReference>
<dbReference type="PROSITE" id="PS01081">
    <property type="entry name" value="HTH_TETR_1"/>
    <property type="match status" value="1"/>
</dbReference>
<dbReference type="Pfam" id="PF17922">
    <property type="entry name" value="TetR_C_17"/>
    <property type="match status" value="1"/>
</dbReference>
<dbReference type="OrthoDB" id="9814703at2"/>
<dbReference type="Gene3D" id="1.10.10.60">
    <property type="entry name" value="Homeodomain-like"/>
    <property type="match status" value="1"/>
</dbReference>
<dbReference type="STRING" id="185008.bhn_I1938"/>
<keyword evidence="7" id="KW-1185">Reference proteome</keyword>
<dbReference type="InterPro" id="IPR001647">
    <property type="entry name" value="HTH_TetR"/>
</dbReference>
<protein>
    <submittedName>
        <fullName evidence="6">Transcriptional regulator, TetR family</fullName>
    </submittedName>
</protein>
<evidence type="ECO:0000256" key="4">
    <source>
        <dbReference type="PROSITE-ProRule" id="PRU00335"/>
    </source>
</evidence>
<gene>
    <name evidence="6" type="ORF">SAMN02910451_02633</name>
</gene>
<proteinExistence type="predicted"/>
<reference evidence="7" key="1">
    <citation type="submission" date="2016-10" db="EMBL/GenBank/DDBJ databases">
        <authorList>
            <person name="Varghese N."/>
            <person name="Submissions S."/>
        </authorList>
    </citation>
    <scope>NUCLEOTIDE SEQUENCE [LARGE SCALE GENOMIC DNA]</scope>
    <source>
        <strain evidence="7">XBD2006</strain>
    </source>
</reference>
<name>A0A1G5G010_9FIRM</name>
<evidence type="ECO:0000256" key="2">
    <source>
        <dbReference type="ARBA" id="ARBA00023125"/>
    </source>
</evidence>
<dbReference type="PANTHER" id="PTHR47506">
    <property type="entry name" value="TRANSCRIPTIONAL REGULATORY PROTEIN"/>
    <property type="match status" value="1"/>
</dbReference>
<keyword evidence="2 4" id="KW-0238">DNA-binding</keyword>
<organism evidence="6 7">
    <name type="scientific">Butyrivibrio hungatei</name>
    <dbReference type="NCBI Taxonomy" id="185008"/>
    <lineage>
        <taxon>Bacteria</taxon>
        <taxon>Bacillati</taxon>
        <taxon>Bacillota</taxon>
        <taxon>Clostridia</taxon>
        <taxon>Lachnospirales</taxon>
        <taxon>Lachnospiraceae</taxon>
        <taxon>Butyrivibrio</taxon>
    </lineage>
</organism>
<evidence type="ECO:0000256" key="3">
    <source>
        <dbReference type="ARBA" id="ARBA00023163"/>
    </source>
</evidence>
<dbReference type="AlphaFoldDB" id="A0A1G5G010"/>
<feature type="domain" description="HTH tetR-type" evidence="5">
    <location>
        <begin position="6"/>
        <end position="66"/>
    </location>
</feature>
<dbReference type="GO" id="GO:0003677">
    <property type="term" value="F:DNA binding"/>
    <property type="evidence" value="ECO:0007669"/>
    <property type="project" value="UniProtKB-UniRule"/>
</dbReference>
<dbReference type="PROSITE" id="PS50977">
    <property type="entry name" value="HTH_TETR_2"/>
    <property type="match status" value="1"/>
</dbReference>
<feature type="DNA-binding region" description="H-T-H motif" evidence="4">
    <location>
        <begin position="29"/>
        <end position="48"/>
    </location>
</feature>
<keyword evidence="1" id="KW-0805">Transcription regulation</keyword>
<evidence type="ECO:0000313" key="7">
    <source>
        <dbReference type="Proteomes" id="UP000183047"/>
    </source>
</evidence>
<evidence type="ECO:0000256" key="1">
    <source>
        <dbReference type="ARBA" id="ARBA00023015"/>
    </source>
</evidence>